<feature type="compositionally biased region" description="Basic and acidic residues" evidence="1">
    <location>
        <begin position="400"/>
        <end position="418"/>
    </location>
</feature>
<keyword evidence="4" id="KW-1185">Reference proteome</keyword>
<dbReference type="Proteomes" id="UP000681722">
    <property type="component" value="Unassembled WGS sequence"/>
</dbReference>
<gene>
    <name evidence="2" type="ORF">GPM918_LOCUS17735</name>
    <name evidence="3" type="ORF">SRO942_LOCUS17734</name>
</gene>
<evidence type="ECO:0000256" key="1">
    <source>
        <dbReference type="SAM" id="MobiDB-lite"/>
    </source>
</evidence>
<reference evidence="2" key="1">
    <citation type="submission" date="2021-02" db="EMBL/GenBank/DDBJ databases">
        <authorList>
            <person name="Nowell W R."/>
        </authorList>
    </citation>
    <scope>NUCLEOTIDE SEQUENCE</scope>
</reference>
<sequence>MTKDKALPRSPLKILLFDARFNRIELFTDLFRFGLKQISTSGKQQYESILYIYGRSYRAIGKTKQDIRQTLSQHITATTITIPTGSTNTVIMKEDAKTKTTKRKKNRKQKQKCDIKEIKFGRNGPLTLPLPFPSIPLKHKQINLTSMENNSPQWNNFHSTNSSSLMFRPQLYSQKQPLLLQSQHYYYASNQYPSTSTASADFMSPHLEQHTHLCPISYRQQHSSHYQMTNYDTPLMGLTNPTILSYSSPSNSTLYQSTNDNSTIKWPLNYYQQSHCSQFEQMNWTPTTSTIIQQEPVLPQVDNDEVEFFRLQWKIEDHLIRAGATLDVKKRYRSNSISSNSSNSSSRWSQSFYHHNSTSYQHFRHNLRTASRSREQSSNRRSYSRELSVGLKSPTSSRTRNFDSNKRRQYSDPRKRESVTTTTTAKYSQHCPNTLSITEPTSDKSLSPKMRVHELIDVLASLIEQNPSATNNKQTAGLDFDQILHSNEIKQQLPELLQVKDLKTVTLLLKEYTQKQSQTHNVEPWIDDIEYYRQRQHLRKQNFEEENPPLNVLQLSYEQEVRAEIKFRAIQKSQYGTQSSKSISTKPRYRRRQRQRFLNKLKKKNNQK</sequence>
<proteinExistence type="predicted"/>
<comment type="caution">
    <text evidence="2">The sequence shown here is derived from an EMBL/GenBank/DDBJ whole genome shotgun (WGS) entry which is preliminary data.</text>
</comment>
<evidence type="ECO:0000313" key="4">
    <source>
        <dbReference type="Proteomes" id="UP000663829"/>
    </source>
</evidence>
<accession>A0A814MJT4</accession>
<dbReference type="Proteomes" id="UP000663829">
    <property type="component" value="Unassembled WGS sequence"/>
</dbReference>
<protein>
    <submittedName>
        <fullName evidence="2">Uncharacterized protein</fullName>
    </submittedName>
</protein>
<name>A0A814MJT4_9BILA</name>
<dbReference type="EMBL" id="CAJOBC010004956">
    <property type="protein sequence ID" value="CAF3846334.1"/>
    <property type="molecule type" value="Genomic_DNA"/>
</dbReference>
<evidence type="ECO:0000313" key="2">
    <source>
        <dbReference type="EMBL" id="CAF1080334.1"/>
    </source>
</evidence>
<feature type="region of interest" description="Disordered" evidence="1">
    <location>
        <begin position="368"/>
        <end position="427"/>
    </location>
</feature>
<evidence type="ECO:0000313" key="3">
    <source>
        <dbReference type="EMBL" id="CAF3846334.1"/>
    </source>
</evidence>
<dbReference type="EMBL" id="CAJNOQ010004955">
    <property type="protein sequence ID" value="CAF1080334.1"/>
    <property type="molecule type" value="Genomic_DNA"/>
</dbReference>
<dbReference type="AlphaFoldDB" id="A0A814MJT4"/>
<organism evidence="2 4">
    <name type="scientific">Didymodactylos carnosus</name>
    <dbReference type="NCBI Taxonomy" id="1234261"/>
    <lineage>
        <taxon>Eukaryota</taxon>
        <taxon>Metazoa</taxon>
        <taxon>Spiralia</taxon>
        <taxon>Gnathifera</taxon>
        <taxon>Rotifera</taxon>
        <taxon>Eurotatoria</taxon>
        <taxon>Bdelloidea</taxon>
        <taxon>Philodinida</taxon>
        <taxon>Philodinidae</taxon>
        <taxon>Didymodactylos</taxon>
    </lineage>
</organism>